<dbReference type="Proteomes" id="UP001597075">
    <property type="component" value="Unassembled WGS sequence"/>
</dbReference>
<keyword evidence="1" id="KW-0472">Membrane</keyword>
<dbReference type="RefSeq" id="WP_256404271.1">
    <property type="nucleotide sequence ID" value="NZ_CP187151.1"/>
</dbReference>
<gene>
    <name evidence="2" type="ORF">ACFSBJ_09720</name>
</gene>
<comment type="caution">
    <text evidence="2">The sequence shown here is derived from an EMBL/GenBank/DDBJ whole genome shotgun (WGS) entry which is preliminary data.</text>
</comment>
<proteinExistence type="predicted"/>
<dbReference type="EMBL" id="JBHUDL010000010">
    <property type="protein sequence ID" value="MFD1634009.1"/>
    <property type="molecule type" value="Genomic_DNA"/>
</dbReference>
<keyword evidence="1" id="KW-1133">Transmembrane helix</keyword>
<organism evidence="2 3">
    <name type="scientific">Haloplanus ruber</name>
    <dbReference type="NCBI Taxonomy" id="869892"/>
    <lineage>
        <taxon>Archaea</taxon>
        <taxon>Methanobacteriati</taxon>
        <taxon>Methanobacteriota</taxon>
        <taxon>Stenosarchaea group</taxon>
        <taxon>Halobacteria</taxon>
        <taxon>Halobacteriales</taxon>
        <taxon>Haloferacaceae</taxon>
        <taxon>Haloplanus</taxon>
    </lineage>
</organism>
<accession>A0ABD6CXX1</accession>
<feature type="transmembrane region" description="Helical" evidence="1">
    <location>
        <begin position="70"/>
        <end position="93"/>
    </location>
</feature>
<keyword evidence="1" id="KW-0812">Transmembrane</keyword>
<feature type="transmembrane region" description="Helical" evidence="1">
    <location>
        <begin position="12"/>
        <end position="34"/>
    </location>
</feature>
<feature type="transmembrane region" description="Helical" evidence="1">
    <location>
        <begin position="40"/>
        <end position="58"/>
    </location>
</feature>
<evidence type="ECO:0000256" key="1">
    <source>
        <dbReference type="SAM" id="Phobius"/>
    </source>
</evidence>
<keyword evidence="3" id="KW-1185">Reference proteome</keyword>
<dbReference type="Pfam" id="PF17647">
    <property type="entry name" value="DUF5518"/>
    <property type="match status" value="1"/>
</dbReference>
<reference evidence="2 3" key="1">
    <citation type="journal article" date="2019" name="Int. J. Syst. Evol. Microbiol.">
        <title>The Global Catalogue of Microorganisms (GCM) 10K type strain sequencing project: providing services to taxonomists for standard genome sequencing and annotation.</title>
        <authorList>
            <consortium name="The Broad Institute Genomics Platform"/>
            <consortium name="The Broad Institute Genome Sequencing Center for Infectious Disease"/>
            <person name="Wu L."/>
            <person name="Ma J."/>
        </authorList>
    </citation>
    <scope>NUCLEOTIDE SEQUENCE [LARGE SCALE GENOMIC DNA]</scope>
    <source>
        <strain evidence="2 3">CGMCC 1.10594</strain>
    </source>
</reference>
<protein>
    <submittedName>
        <fullName evidence="2">DUF5518 domain-containing protein</fullName>
    </submittedName>
</protein>
<dbReference type="AlphaFoldDB" id="A0ABD6CXX1"/>
<evidence type="ECO:0000313" key="3">
    <source>
        <dbReference type="Proteomes" id="UP001597075"/>
    </source>
</evidence>
<feature type="transmembrane region" description="Helical" evidence="1">
    <location>
        <begin position="99"/>
        <end position="125"/>
    </location>
</feature>
<name>A0ABD6CXX1_9EURY</name>
<dbReference type="InterPro" id="IPR040493">
    <property type="entry name" value="DUF5518"/>
</dbReference>
<sequence length="146" mass="14014">MSPRGPLQLSATWTYAIVGGVASIPLTVGAYWLSGTGSEFSLNMVILGGLFAGYLASGSAADGTAAGVRAGVIGSAPGVVWILAEAVPAALAAGGPTTFRVAAVGLAVGLGVLPPIIGAVGGFVGGKIGGWLAGKTGRRPPSAVGN</sequence>
<evidence type="ECO:0000313" key="2">
    <source>
        <dbReference type="EMBL" id="MFD1634009.1"/>
    </source>
</evidence>